<evidence type="ECO:0000313" key="1">
    <source>
        <dbReference type="EMBL" id="AUP80198.1"/>
    </source>
</evidence>
<keyword evidence="2" id="KW-1185">Reference proteome</keyword>
<sequence length="284" mass="32320">MKAQMNKFLLLAILLTVSCNQDSTHVIADLPKVLNEASGIDTTTKSDVIWMLNDSGNSSKIYGLNRNGIIEKELKIDAKNHDWEDLSSDNEGNLYIGDFGNNTNKRKNLVILKVSAEALKGSDKAAVERISFKYSNQEKFPPKKKKMHFDCEAFFHYNDSLYLFTKSRVKNDFGKTHLYKIPAKKGNHVAELISTFSSCNTSNCWVTSADISDDGKQMVLLTQKSFFVFINFTSNDFFNGTFKQYDFKYESQKESICFKDKNTVYITDEKAHGDGGNLYEFKLD</sequence>
<evidence type="ECO:0000313" key="2">
    <source>
        <dbReference type="Proteomes" id="UP000235826"/>
    </source>
</evidence>
<dbReference type="KEGG" id="fek:C1H87_16365"/>
<accession>A0A2K9PTQ2</accession>
<dbReference type="EMBL" id="CP025791">
    <property type="protein sequence ID" value="AUP80198.1"/>
    <property type="molecule type" value="Genomic_DNA"/>
</dbReference>
<protein>
    <recommendedName>
        <fullName evidence="3">SdiA-regulated family protein</fullName>
    </recommendedName>
</protein>
<dbReference type="SUPFAM" id="SSF101898">
    <property type="entry name" value="NHL repeat"/>
    <property type="match status" value="1"/>
</dbReference>
<dbReference type="Proteomes" id="UP000235826">
    <property type="component" value="Chromosome"/>
</dbReference>
<gene>
    <name evidence="1" type="ORF">C1H87_16365</name>
</gene>
<organism evidence="1 2">
    <name type="scientific">Flavivirga eckloniae</name>
    <dbReference type="NCBI Taxonomy" id="1803846"/>
    <lineage>
        <taxon>Bacteria</taxon>
        <taxon>Pseudomonadati</taxon>
        <taxon>Bacteroidota</taxon>
        <taxon>Flavobacteriia</taxon>
        <taxon>Flavobacteriales</taxon>
        <taxon>Flavobacteriaceae</taxon>
        <taxon>Flavivirga</taxon>
    </lineage>
</organism>
<dbReference type="PROSITE" id="PS51257">
    <property type="entry name" value="PROKAR_LIPOPROTEIN"/>
    <property type="match status" value="1"/>
</dbReference>
<dbReference type="AlphaFoldDB" id="A0A2K9PTQ2"/>
<name>A0A2K9PTQ2_9FLAO</name>
<proteinExistence type="predicted"/>
<evidence type="ECO:0008006" key="3">
    <source>
        <dbReference type="Google" id="ProtNLM"/>
    </source>
</evidence>
<reference evidence="1 2" key="1">
    <citation type="submission" date="2018-01" db="EMBL/GenBank/DDBJ databases">
        <title>Complete genome sequence of Flavivirga eckloniae ECD14 isolated from seaweed Ecklonia cava.</title>
        <authorList>
            <person name="Lee J.H."/>
            <person name="Baik K.S."/>
            <person name="Seong C.N."/>
        </authorList>
    </citation>
    <scope>NUCLEOTIDE SEQUENCE [LARGE SCALE GENOMIC DNA]</scope>
    <source>
        <strain evidence="1 2">ECD14</strain>
    </source>
</reference>
<dbReference type="OrthoDB" id="5599486at2"/>